<dbReference type="RefSeq" id="WP_370720181.1">
    <property type="nucleotide sequence ID" value="NZ_JBGGTQ010000008.1"/>
</dbReference>
<dbReference type="Proteomes" id="UP001566476">
    <property type="component" value="Unassembled WGS sequence"/>
</dbReference>
<evidence type="ECO:0000313" key="6">
    <source>
        <dbReference type="EMBL" id="MEZ0493947.1"/>
    </source>
</evidence>
<feature type="transmembrane region" description="Helical" evidence="5">
    <location>
        <begin position="45"/>
        <end position="63"/>
    </location>
</feature>
<feature type="transmembrane region" description="Helical" evidence="5">
    <location>
        <begin position="229"/>
        <end position="251"/>
    </location>
</feature>
<feature type="transmembrane region" description="Helical" evidence="5">
    <location>
        <begin position="21"/>
        <end position="39"/>
    </location>
</feature>
<comment type="caution">
    <text evidence="6">The sequence shown here is derived from an EMBL/GenBank/DDBJ whole genome shotgun (WGS) entry which is preliminary data.</text>
</comment>
<evidence type="ECO:0000256" key="2">
    <source>
        <dbReference type="ARBA" id="ARBA00022692"/>
    </source>
</evidence>
<dbReference type="InterPro" id="IPR003339">
    <property type="entry name" value="ABC/ECF_trnsptr_transmembrane"/>
</dbReference>
<evidence type="ECO:0000256" key="5">
    <source>
        <dbReference type="SAM" id="Phobius"/>
    </source>
</evidence>
<organism evidence="6 7">
    <name type="scientific">Kineococcus mangrovi</name>
    <dbReference type="NCBI Taxonomy" id="1660183"/>
    <lineage>
        <taxon>Bacteria</taxon>
        <taxon>Bacillati</taxon>
        <taxon>Actinomycetota</taxon>
        <taxon>Actinomycetes</taxon>
        <taxon>Kineosporiales</taxon>
        <taxon>Kineosporiaceae</taxon>
        <taxon>Kineococcus</taxon>
    </lineage>
</organism>
<evidence type="ECO:0000256" key="3">
    <source>
        <dbReference type="ARBA" id="ARBA00022989"/>
    </source>
</evidence>
<keyword evidence="4 5" id="KW-0472">Membrane</keyword>
<dbReference type="EMBL" id="JBGGTQ010000008">
    <property type="protein sequence ID" value="MEZ0493947.1"/>
    <property type="molecule type" value="Genomic_DNA"/>
</dbReference>
<feature type="transmembrane region" description="Helical" evidence="5">
    <location>
        <begin position="94"/>
        <end position="118"/>
    </location>
</feature>
<reference evidence="6 7" key="1">
    <citation type="submission" date="2024-07" db="EMBL/GenBank/DDBJ databases">
        <authorList>
            <person name="Thanompreechachai J."/>
            <person name="Duangmal K."/>
        </authorList>
    </citation>
    <scope>NUCLEOTIDE SEQUENCE [LARGE SCALE GENOMIC DNA]</scope>
    <source>
        <strain evidence="6 7">TBRC 1896</strain>
    </source>
</reference>
<protein>
    <submittedName>
        <fullName evidence="6">Energy-coupling factor transporter transmembrane protein EcfT</fullName>
    </submittedName>
</protein>
<evidence type="ECO:0000256" key="1">
    <source>
        <dbReference type="ARBA" id="ARBA00004141"/>
    </source>
</evidence>
<evidence type="ECO:0000256" key="4">
    <source>
        <dbReference type="ARBA" id="ARBA00023136"/>
    </source>
</evidence>
<proteinExistence type="predicted"/>
<dbReference type="Pfam" id="PF02361">
    <property type="entry name" value="CbiQ"/>
    <property type="match status" value="1"/>
</dbReference>
<gene>
    <name evidence="6" type="ORF">AB2L28_17060</name>
</gene>
<sequence length="255" mass="26098">MPTTAAQRRGAGPGPVVRHCGPLPLLAVAVLCAAGAFAVRDWWQAAGALAVQALCLPLVVGDVRAAVRRLLPLALAALSVGWSTVLAGDSADPLWTALTAALRLVVLVLPGALLLGWLDAAEVGDHLAQRLRVPGRVVVAVVVALGRLDALVDSWDQVAAARRVRGLGPGRGPAGRVRWAASTSFGLLVDAVRGAGRVSLAMDARGFAGEGAGRRSWALPAPWRRADTVLLLAGTAVAAVPLLLRVGGAFLTSTS</sequence>
<keyword evidence="3 5" id="KW-1133">Transmembrane helix</keyword>
<evidence type="ECO:0000313" key="7">
    <source>
        <dbReference type="Proteomes" id="UP001566476"/>
    </source>
</evidence>
<keyword evidence="2 5" id="KW-0812">Transmembrane</keyword>
<comment type="subcellular location">
    <subcellularLocation>
        <location evidence="1">Membrane</location>
        <topology evidence="1">Multi-pass membrane protein</topology>
    </subcellularLocation>
</comment>
<accession>A0ABV4I9Q2</accession>
<keyword evidence="7" id="KW-1185">Reference proteome</keyword>
<name>A0ABV4I9Q2_9ACTN</name>
<dbReference type="CDD" id="cd16914">
    <property type="entry name" value="EcfT"/>
    <property type="match status" value="1"/>
</dbReference>
<feature type="transmembrane region" description="Helical" evidence="5">
    <location>
        <begin position="70"/>
        <end position="88"/>
    </location>
</feature>